<dbReference type="Ensembl" id="ENSCMIT00000004790.1">
    <property type="protein sequence ID" value="ENSCMIP00000004621.1"/>
    <property type="gene ID" value="ENSCMIG00000002744.1"/>
</dbReference>
<evidence type="ECO:0000313" key="2">
    <source>
        <dbReference type="Ensembl" id="ENSCMIP00000004621.1"/>
    </source>
</evidence>
<accession>A0A4W3GMF3</accession>
<proteinExistence type="predicted"/>
<name>A0A4W3GMF3_CALMI</name>
<organism evidence="2 3">
    <name type="scientific">Callorhinchus milii</name>
    <name type="common">Ghost shark</name>
    <dbReference type="NCBI Taxonomy" id="7868"/>
    <lineage>
        <taxon>Eukaryota</taxon>
        <taxon>Metazoa</taxon>
        <taxon>Chordata</taxon>
        <taxon>Craniata</taxon>
        <taxon>Vertebrata</taxon>
        <taxon>Chondrichthyes</taxon>
        <taxon>Holocephali</taxon>
        <taxon>Chimaeriformes</taxon>
        <taxon>Callorhinchidae</taxon>
        <taxon>Callorhinchus</taxon>
    </lineage>
</organism>
<reference evidence="2" key="5">
    <citation type="submission" date="2025-09" db="UniProtKB">
        <authorList>
            <consortium name="Ensembl"/>
        </authorList>
    </citation>
    <scope>IDENTIFICATION</scope>
</reference>
<keyword evidence="3" id="KW-1185">Reference proteome</keyword>
<protein>
    <submittedName>
        <fullName evidence="2">Uncharacterized protein</fullName>
    </submittedName>
</protein>
<feature type="region of interest" description="Disordered" evidence="1">
    <location>
        <begin position="1"/>
        <end position="35"/>
    </location>
</feature>
<dbReference type="STRING" id="7868.ENSCMIP00000004621"/>
<sequence length="98" mass="10094">LPHLPLLSPSSLSPHHTSPPLSPAGSSALGSASSIQAAVRQLEAEADAIIQMSESNQAEAATRREESPMDVDEPLPANPETQSLGTCVRAAISVCVIV</sequence>
<evidence type="ECO:0000313" key="3">
    <source>
        <dbReference type="Proteomes" id="UP000314986"/>
    </source>
</evidence>
<reference evidence="3" key="1">
    <citation type="journal article" date="2006" name="Science">
        <title>Ancient noncoding elements conserved in the human genome.</title>
        <authorList>
            <person name="Venkatesh B."/>
            <person name="Kirkness E.F."/>
            <person name="Loh Y.H."/>
            <person name="Halpern A.L."/>
            <person name="Lee A.P."/>
            <person name="Johnson J."/>
            <person name="Dandona N."/>
            <person name="Viswanathan L.D."/>
            <person name="Tay A."/>
            <person name="Venter J.C."/>
            <person name="Strausberg R.L."/>
            <person name="Brenner S."/>
        </authorList>
    </citation>
    <scope>NUCLEOTIDE SEQUENCE [LARGE SCALE GENOMIC DNA]</scope>
</reference>
<reference evidence="2" key="4">
    <citation type="submission" date="2025-08" db="UniProtKB">
        <authorList>
            <consortium name="Ensembl"/>
        </authorList>
    </citation>
    <scope>IDENTIFICATION</scope>
</reference>
<dbReference type="AlphaFoldDB" id="A0A4W3GMF3"/>
<evidence type="ECO:0000256" key="1">
    <source>
        <dbReference type="SAM" id="MobiDB-lite"/>
    </source>
</evidence>
<reference evidence="3" key="3">
    <citation type="journal article" date="2014" name="Nature">
        <title>Elephant shark genome provides unique insights into gnathostome evolution.</title>
        <authorList>
            <consortium name="International Elephant Shark Genome Sequencing Consortium"/>
            <person name="Venkatesh B."/>
            <person name="Lee A.P."/>
            <person name="Ravi V."/>
            <person name="Maurya A.K."/>
            <person name="Lian M.M."/>
            <person name="Swann J.B."/>
            <person name="Ohta Y."/>
            <person name="Flajnik M.F."/>
            <person name="Sutoh Y."/>
            <person name="Kasahara M."/>
            <person name="Hoon S."/>
            <person name="Gangu V."/>
            <person name="Roy S.W."/>
            <person name="Irimia M."/>
            <person name="Korzh V."/>
            <person name="Kondrychyn I."/>
            <person name="Lim Z.W."/>
            <person name="Tay B.H."/>
            <person name="Tohari S."/>
            <person name="Kong K.W."/>
            <person name="Ho S."/>
            <person name="Lorente-Galdos B."/>
            <person name="Quilez J."/>
            <person name="Marques-Bonet T."/>
            <person name="Raney B.J."/>
            <person name="Ingham P.W."/>
            <person name="Tay A."/>
            <person name="Hillier L.W."/>
            <person name="Minx P."/>
            <person name="Boehm T."/>
            <person name="Wilson R.K."/>
            <person name="Brenner S."/>
            <person name="Warren W.C."/>
        </authorList>
    </citation>
    <scope>NUCLEOTIDE SEQUENCE [LARGE SCALE GENOMIC DNA]</scope>
</reference>
<dbReference type="InParanoid" id="A0A4W3GMF3"/>
<feature type="compositionally biased region" description="Low complexity" evidence="1">
    <location>
        <begin position="1"/>
        <end position="34"/>
    </location>
</feature>
<feature type="region of interest" description="Disordered" evidence="1">
    <location>
        <begin position="49"/>
        <end position="83"/>
    </location>
</feature>
<dbReference type="Proteomes" id="UP000314986">
    <property type="component" value="Unassembled WGS sequence"/>
</dbReference>
<reference evidence="3" key="2">
    <citation type="journal article" date="2007" name="PLoS Biol.">
        <title>Survey sequencing and comparative analysis of the elephant shark (Callorhinchus milii) genome.</title>
        <authorList>
            <person name="Venkatesh B."/>
            <person name="Kirkness E.F."/>
            <person name="Loh Y.H."/>
            <person name="Halpern A.L."/>
            <person name="Lee A.P."/>
            <person name="Johnson J."/>
            <person name="Dandona N."/>
            <person name="Viswanathan L.D."/>
            <person name="Tay A."/>
            <person name="Venter J.C."/>
            <person name="Strausberg R.L."/>
            <person name="Brenner S."/>
        </authorList>
    </citation>
    <scope>NUCLEOTIDE SEQUENCE [LARGE SCALE GENOMIC DNA]</scope>
</reference>